<evidence type="ECO:0000313" key="8">
    <source>
        <dbReference type="Proteomes" id="UP000662572"/>
    </source>
</evidence>
<name>A0A918QEL5_9CAUL</name>
<accession>A0A918QEL5</accession>
<dbReference type="CDD" id="cd19920">
    <property type="entry name" value="REC_PA4781-like"/>
    <property type="match status" value="1"/>
</dbReference>
<dbReference type="Pfam" id="PF00072">
    <property type="entry name" value="Response_reg"/>
    <property type="match status" value="1"/>
</dbReference>
<dbReference type="Gene3D" id="3.30.450.20">
    <property type="entry name" value="PAS domain"/>
    <property type="match status" value="1"/>
</dbReference>
<evidence type="ECO:0000259" key="4">
    <source>
        <dbReference type="PROSITE" id="PS50112"/>
    </source>
</evidence>
<dbReference type="InterPro" id="IPR043128">
    <property type="entry name" value="Rev_trsase/Diguanyl_cyclase"/>
</dbReference>
<dbReference type="GO" id="GO:0000160">
    <property type="term" value="P:phosphorelay signal transduction system"/>
    <property type="evidence" value="ECO:0007669"/>
    <property type="project" value="InterPro"/>
</dbReference>
<dbReference type="InterPro" id="IPR035919">
    <property type="entry name" value="EAL_sf"/>
</dbReference>
<feature type="modified residue" description="4-aspartylphosphate" evidence="2">
    <location>
        <position position="57"/>
    </location>
</feature>
<dbReference type="PROSITE" id="PS50112">
    <property type="entry name" value="PAS"/>
    <property type="match status" value="1"/>
</dbReference>
<gene>
    <name evidence="7" type="ORF">GCM10011273_34700</name>
</gene>
<keyword evidence="8" id="KW-1185">Reference proteome</keyword>
<dbReference type="NCBIfam" id="TIGR00254">
    <property type="entry name" value="GGDEF"/>
    <property type="match status" value="1"/>
</dbReference>
<dbReference type="Gene3D" id="3.30.70.270">
    <property type="match status" value="1"/>
</dbReference>
<dbReference type="GO" id="GO:0071111">
    <property type="term" value="F:cyclic-guanylate-specific phosphodiesterase activity"/>
    <property type="evidence" value="ECO:0007669"/>
    <property type="project" value="UniProtKB-EC"/>
</dbReference>
<comment type="catalytic activity">
    <reaction evidence="1">
        <text>3',3'-c-di-GMP + H2O = 5'-phosphoguanylyl(3'-&gt;5')guanosine + H(+)</text>
        <dbReference type="Rhea" id="RHEA:24902"/>
        <dbReference type="ChEBI" id="CHEBI:15377"/>
        <dbReference type="ChEBI" id="CHEBI:15378"/>
        <dbReference type="ChEBI" id="CHEBI:58754"/>
        <dbReference type="ChEBI" id="CHEBI:58805"/>
        <dbReference type="EC" id="3.1.4.52"/>
    </reaction>
    <physiologicalReaction direction="left-to-right" evidence="1">
        <dbReference type="Rhea" id="RHEA:24903"/>
    </physiologicalReaction>
</comment>
<dbReference type="AlphaFoldDB" id="A0A918QEL5"/>
<dbReference type="InterPro" id="IPR000160">
    <property type="entry name" value="GGDEF_dom"/>
</dbReference>
<evidence type="ECO:0000259" key="3">
    <source>
        <dbReference type="PROSITE" id="PS50110"/>
    </source>
</evidence>
<dbReference type="SUPFAM" id="SSF55073">
    <property type="entry name" value="Nucleotide cyclase"/>
    <property type="match status" value="1"/>
</dbReference>
<dbReference type="PANTHER" id="PTHR44757">
    <property type="entry name" value="DIGUANYLATE CYCLASE DGCP"/>
    <property type="match status" value="1"/>
</dbReference>
<evidence type="ECO:0000313" key="7">
    <source>
        <dbReference type="EMBL" id="GGZ45005.1"/>
    </source>
</evidence>
<dbReference type="InterPro" id="IPR011006">
    <property type="entry name" value="CheY-like_superfamily"/>
</dbReference>
<reference evidence="7" key="2">
    <citation type="submission" date="2020-09" db="EMBL/GenBank/DDBJ databases">
        <authorList>
            <person name="Sun Q."/>
            <person name="Kim S."/>
        </authorList>
    </citation>
    <scope>NUCLEOTIDE SEQUENCE</scope>
    <source>
        <strain evidence="7">KCTC 32296</strain>
    </source>
</reference>
<dbReference type="InterPro" id="IPR001789">
    <property type="entry name" value="Sig_transdc_resp-reg_receiver"/>
</dbReference>
<comment type="caution">
    <text evidence="7">The sequence shown here is derived from an EMBL/GenBank/DDBJ whole genome shotgun (WGS) entry which is preliminary data.</text>
</comment>
<dbReference type="Gene3D" id="3.40.50.2300">
    <property type="match status" value="1"/>
</dbReference>
<dbReference type="SMART" id="SM00091">
    <property type="entry name" value="PAS"/>
    <property type="match status" value="1"/>
</dbReference>
<proteinExistence type="predicted"/>
<dbReference type="GO" id="GO:0006355">
    <property type="term" value="P:regulation of DNA-templated transcription"/>
    <property type="evidence" value="ECO:0007669"/>
    <property type="project" value="InterPro"/>
</dbReference>
<dbReference type="InterPro" id="IPR052155">
    <property type="entry name" value="Biofilm_reg_signaling"/>
</dbReference>
<evidence type="ECO:0000256" key="1">
    <source>
        <dbReference type="ARBA" id="ARBA00051114"/>
    </source>
</evidence>
<dbReference type="PROSITE" id="PS50883">
    <property type="entry name" value="EAL"/>
    <property type="match status" value="1"/>
</dbReference>
<dbReference type="InterPro" id="IPR035965">
    <property type="entry name" value="PAS-like_dom_sf"/>
</dbReference>
<dbReference type="FunFam" id="3.30.70.270:FF:000001">
    <property type="entry name" value="Diguanylate cyclase domain protein"/>
    <property type="match status" value="1"/>
</dbReference>
<feature type="domain" description="GGDEF" evidence="6">
    <location>
        <begin position="306"/>
        <end position="439"/>
    </location>
</feature>
<dbReference type="PROSITE" id="PS50887">
    <property type="entry name" value="GGDEF"/>
    <property type="match status" value="1"/>
</dbReference>
<dbReference type="CDD" id="cd00130">
    <property type="entry name" value="PAS"/>
    <property type="match status" value="1"/>
</dbReference>
<dbReference type="Pfam" id="PF00990">
    <property type="entry name" value="GGDEF"/>
    <property type="match status" value="1"/>
</dbReference>
<evidence type="ECO:0000259" key="5">
    <source>
        <dbReference type="PROSITE" id="PS50883"/>
    </source>
</evidence>
<feature type="domain" description="EAL" evidence="5">
    <location>
        <begin position="448"/>
        <end position="702"/>
    </location>
</feature>
<dbReference type="SUPFAM" id="SSF52172">
    <property type="entry name" value="CheY-like"/>
    <property type="match status" value="1"/>
</dbReference>
<dbReference type="SMART" id="SM00052">
    <property type="entry name" value="EAL"/>
    <property type="match status" value="1"/>
</dbReference>
<feature type="domain" description="PAS" evidence="4">
    <location>
        <begin position="150"/>
        <end position="196"/>
    </location>
</feature>
<evidence type="ECO:0000256" key="2">
    <source>
        <dbReference type="PROSITE-ProRule" id="PRU00169"/>
    </source>
</evidence>
<dbReference type="InterPro" id="IPR001633">
    <property type="entry name" value="EAL_dom"/>
</dbReference>
<dbReference type="Proteomes" id="UP000662572">
    <property type="component" value="Unassembled WGS sequence"/>
</dbReference>
<dbReference type="InterPro" id="IPR029787">
    <property type="entry name" value="Nucleotide_cyclase"/>
</dbReference>
<dbReference type="NCBIfam" id="TIGR00229">
    <property type="entry name" value="sensory_box"/>
    <property type="match status" value="1"/>
</dbReference>
<dbReference type="EMBL" id="BMZB01000008">
    <property type="protein sequence ID" value="GGZ45005.1"/>
    <property type="molecule type" value="Genomic_DNA"/>
</dbReference>
<dbReference type="CDD" id="cd01949">
    <property type="entry name" value="GGDEF"/>
    <property type="match status" value="1"/>
</dbReference>
<feature type="domain" description="Response regulatory" evidence="3">
    <location>
        <begin position="8"/>
        <end position="124"/>
    </location>
</feature>
<keyword evidence="2" id="KW-0597">Phosphoprotein</keyword>
<evidence type="ECO:0000259" key="6">
    <source>
        <dbReference type="PROSITE" id="PS50887"/>
    </source>
</evidence>
<dbReference type="Pfam" id="PF00563">
    <property type="entry name" value="EAL"/>
    <property type="match status" value="1"/>
</dbReference>
<dbReference type="SMART" id="SM00267">
    <property type="entry name" value="GGDEF"/>
    <property type="match status" value="1"/>
</dbReference>
<dbReference type="Gene3D" id="3.20.20.450">
    <property type="entry name" value="EAL domain"/>
    <property type="match status" value="1"/>
</dbReference>
<protein>
    <submittedName>
        <fullName evidence="7">GGDEF domain-containing response regulator</fullName>
    </submittedName>
</protein>
<dbReference type="FunFam" id="3.20.20.450:FF:000001">
    <property type="entry name" value="Cyclic di-GMP phosphodiesterase yahA"/>
    <property type="match status" value="1"/>
</dbReference>
<dbReference type="SUPFAM" id="SSF141868">
    <property type="entry name" value="EAL domain-like"/>
    <property type="match status" value="1"/>
</dbReference>
<dbReference type="PROSITE" id="PS50110">
    <property type="entry name" value="RESPONSE_REGULATORY"/>
    <property type="match status" value="1"/>
</dbReference>
<sequence>MKIMRNPTILVIDDNPLNIGVIVDHLEVQNYDVLVALGGLEALERVRYVTPDLILLDVMMPDLDGFETCRRLKQQPSTRDVPVIFMTALTDLDSKIAAFNAGGVDYVTKPFQITELLARVRTHLALHQTQSELKDEVRARQTIEVSLRESELRHRRLFETAGDGILVFDSATGLINDVNTRYTDILGGSADDLRGRKAADVLNGYTHGMGTAIVDALSTQTEARWDDWSWQRPDGTDVSVEIVGATYHAGDRLLAQCSFRDIRARKEAEARVRYLALHDSLTGLPNRTLLMDRLGQSMAHVRRHQGQVALLLLDLDHFKHINDSLGHLVGDGLLEEVAKRLRSVLRESDTPARLGGDEFVIAASGISCAADAEGLAERVLDCFRPVAHVLGHNLRINASIGISLYPGDGDTPVALLQAADTAMYQAKKKGRGQYRLFSHDLSMAADRWHTLSSDLHGACERGEFVLHYQPQFSLDKSTITGLEALLRWQHPTEGMIEPGLFIPLLEEHGQMVEVGRWVLRTACLQNAAWQAQGLRKVRVAVNLSAQQFYRCDIVGAVNEALSESGLSPQWLELELTESLTLDDNEAVLKTMKDLKALGVQLSLDDFGTGWSSLSYLKRFPLDRIKIDRSFVRDIVNDASTAAIVHSILDLARQLGLDCVAEGVETVDQLDHLRHEQCAEIQGFLLSKAIHPDGIANLLMSNAQPGREENSTNVRRRA</sequence>
<dbReference type="CDD" id="cd01948">
    <property type="entry name" value="EAL"/>
    <property type="match status" value="1"/>
</dbReference>
<reference evidence="7" key="1">
    <citation type="journal article" date="2014" name="Int. J. Syst. Evol. Microbiol.">
        <title>Complete genome sequence of Corynebacterium casei LMG S-19264T (=DSM 44701T), isolated from a smear-ripened cheese.</title>
        <authorList>
            <consortium name="US DOE Joint Genome Institute (JGI-PGF)"/>
            <person name="Walter F."/>
            <person name="Albersmeier A."/>
            <person name="Kalinowski J."/>
            <person name="Ruckert C."/>
        </authorList>
    </citation>
    <scope>NUCLEOTIDE SEQUENCE</scope>
    <source>
        <strain evidence="7">KCTC 32296</strain>
    </source>
</reference>
<dbReference type="InterPro" id="IPR000014">
    <property type="entry name" value="PAS"/>
</dbReference>
<dbReference type="InterPro" id="IPR013767">
    <property type="entry name" value="PAS_fold"/>
</dbReference>
<organism evidence="7 8">
    <name type="scientific">Asticcacaulis endophyticus</name>
    <dbReference type="NCBI Taxonomy" id="1395890"/>
    <lineage>
        <taxon>Bacteria</taxon>
        <taxon>Pseudomonadati</taxon>
        <taxon>Pseudomonadota</taxon>
        <taxon>Alphaproteobacteria</taxon>
        <taxon>Caulobacterales</taxon>
        <taxon>Caulobacteraceae</taxon>
        <taxon>Asticcacaulis</taxon>
    </lineage>
</organism>
<dbReference type="SMART" id="SM00448">
    <property type="entry name" value="REC"/>
    <property type="match status" value="1"/>
</dbReference>
<dbReference type="PANTHER" id="PTHR44757:SF2">
    <property type="entry name" value="BIOFILM ARCHITECTURE MAINTENANCE PROTEIN MBAA"/>
    <property type="match status" value="1"/>
</dbReference>
<dbReference type="GO" id="GO:0071732">
    <property type="term" value="P:cellular response to nitric oxide"/>
    <property type="evidence" value="ECO:0007669"/>
    <property type="project" value="UniProtKB-ARBA"/>
</dbReference>
<dbReference type="Pfam" id="PF00989">
    <property type="entry name" value="PAS"/>
    <property type="match status" value="1"/>
</dbReference>
<dbReference type="SUPFAM" id="SSF55785">
    <property type="entry name" value="PYP-like sensor domain (PAS domain)"/>
    <property type="match status" value="1"/>
</dbReference>